<evidence type="ECO:0000313" key="1">
    <source>
        <dbReference type="EMBL" id="QTD50725.1"/>
    </source>
</evidence>
<dbReference type="Proteomes" id="UP000663929">
    <property type="component" value="Chromosome"/>
</dbReference>
<gene>
    <name evidence="1" type="ORF">J3U87_34500</name>
</gene>
<dbReference type="RefSeq" id="WP_237380662.1">
    <property type="nucleotide sequence ID" value="NZ_CP071793.1"/>
</dbReference>
<accession>A0A8A4TW24</accession>
<dbReference type="EMBL" id="CP071793">
    <property type="protein sequence ID" value="QTD50725.1"/>
    <property type="molecule type" value="Genomic_DNA"/>
</dbReference>
<keyword evidence="2" id="KW-1185">Reference proteome</keyword>
<dbReference type="KEGG" id="scor:J3U87_34500"/>
<reference evidence="1" key="1">
    <citation type="submission" date="2021-03" db="EMBL/GenBank/DDBJ databases">
        <title>Acanthopleuribacteraceae sp. M133.</title>
        <authorList>
            <person name="Wang G."/>
        </authorList>
    </citation>
    <scope>NUCLEOTIDE SEQUENCE</scope>
    <source>
        <strain evidence="1">M133</strain>
    </source>
</reference>
<protein>
    <submittedName>
        <fullName evidence="1">Uncharacterized protein</fullName>
    </submittedName>
</protein>
<evidence type="ECO:0000313" key="2">
    <source>
        <dbReference type="Proteomes" id="UP000663929"/>
    </source>
</evidence>
<organism evidence="1 2">
    <name type="scientific">Sulfidibacter corallicola</name>
    <dbReference type="NCBI Taxonomy" id="2818388"/>
    <lineage>
        <taxon>Bacteria</taxon>
        <taxon>Pseudomonadati</taxon>
        <taxon>Acidobacteriota</taxon>
        <taxon>Holophagae</taxon>
        <taxon>Acanthopleuribacterales</taxon>
        <taxon>Acanthopleuribacteraceae</taxon>
        <taxon>Sulfidibacter</taxon>
    </lineage>
</organism>
<proteinExistence type="predicted"/>
<dbReference type="AlphaFoldDB" id="A0A8A4TW24"/>
<sequence length="170" mass="20066">MYLTNTQFQRLGVSRSARSLNALLNDLERRKLIRAIRFDGVPRRETFYCLAERGASWLEVEMGNEVKLSLYPKSTRGFDRDFFHRKLTVDFHIALVKWIRKKNDPLGQEQGHRSRHQPLSLPVFDRYFDVTGANRTHDPIRSRLAAKTRVLIDRKRKVIPDVNFVMADRR</sequence>
<name>A0A8A4TW24_SULCO</name>